<sequence length="117" mass="12847">MSSVFPTSIALAEYYIDLTAPVTSVMIVSAAMGELILPLVVGQRLGPVSFLAIAVCACFMALMIFILLRSAERSETNWLGFFWFVWCGQPPSSADQPTYQTQAPDPTPLWKLVTTLQ</sequence>
<protein>
    <submittedName>
        <fullName evidence="5">Glucose transmembrane transporter</fullName>
    </submittedName>
</protein>
<evidence type="ECO:0000256" key="3">
    <source>
        <dbReference type="ARBA" id="ARBA00023136"/>
    </source>
</evidence>
<evidence type="ECO:0000256" key="1">
    <source>
        <dbReference type="ARBA" id="ARBA00022692"/>
    </source>
</evidence>
<dbReference type="AlphaFoldDB" id="A0A9X0CX68"/>
<evidence type="ECO:0000313" key="6">
    <source>
        <dbReference type="Proteomes" id="UP001163046"/>
    </source>
</evidence>
<dbReference type="PANTHER" id="PTHR23121">
    <property type="entry name" value="SODIUM-DEPENDENT GLUCOSE TRANSPORTER 1"/>
    <property type="match status" value="1"/>
</dbReference>
<feature type="transmembrane region" description="Helical" evidence="4">
    <location>
        <begin position="20"/>
        <end position="41"/>
    </location>
</feature>
<evidence type="ECO:0000256" key="2">
    <source>
        <dbReference type="ARBA" id="ARBA00022989"/>
    </source>
</evidence>
<evidence type="ECO:0000256" key="4">
    <source>
        <dbReference type="SAM" id="Phobius"/>
    </source>
</evidence>
<dbReference type="EMBL" id="MU826375">
    <property type="protein sequence ID" value="KAJ7377668.1"/>
    <property type="molecule type" value="Genomic_DNA"/>
</dbReference>
<keyword evidence="3 4" id="KW-0472">Membrane</keyword>
<keyword evidence="1 4" id="KW-0812">Transmembrane</keyword>
<dbReference type="Proteomes" id="UP001163046">
    <property type="component" value="Unassembled WGS sequence"/>
</dbReference>
<organism evidence="5 6">
    <name type="scientific">Desmophyllum pertusum</name>
    <dbReference type="NCBI Taxonomy" id="174260"/>
    <lineage>
        <taxon>Eukaryota</taxon>
        <taxon>Metazoa</taxon>
        <taxon>Cnidaria</taxon>
        <taxon>Anthozoa</taxon>
        <taxon>Hexacorallia</taxon>
        <taxon>Scleractinia</taxon>
        <taxon>Caryophylliina</taxon>
        <taxon>Caryophylliidae</taxon>
        <taxon>Desmophyllum</taxon>
    </lineage>
</organism>
<keyword evidence="6" id="KW-1185">Reference proteome</keyword>
<proteinExistence type="predicted"/>
<feature type="transmembrane region" description="Helical" evidence="4">
    <location>
        <begin position="48"/>
        <end position="68"/>
    </location>
</feature>
<gene>
    <name evidence="5" type="primary">MFSD4_3</name>
    <name evidence="5" type="ORF">OS493_027747</name>
</gene>
<accession>A0A9X0CX68</accession>
<dbReference type="PANTHER" id="PTHR23121:SF10">
    <property type="entry name" value="MAJOR FACILITATOR SUPERFAMILY DOMAIN-CONTAINING PROTEIN 4A"/>
    <property type="match status" value="1"/>
</dbReference>
<keyword evidence="2 4" id="KW-1133">Transmembrane helix</keyword>
<dbReference type="OrthoDB" id="413079at2759"/>
<evidence type="ECO:0000313" key="5">
    <source>
        <dbReference type="EMBL" id="KAJ7377668.1"/>
    </source>
</evidence>
<name>A0A9X0CX68_9CNID</name>
<reference evidence="5" key="1">
    <citation type="submission" date="2023-01" db="EMBL/GenBank/DDBJ databases">
        <title>Genome assembly of the deep-sea coral Lophelia pertusa.</title>
        <authorList>
            <person name="Herrera S."/>
            <person name="Cordes E."/>
        </authorList>
    </citation>
    <scope>NUCLEOTIDE SEQUENCE</scope>
    <source>
        <strain evidence="5">USNM1676648</strain>
        <tissue evidence="5">Polyp</tissue>
    </source>
</reference>
<comment type="caution">
    <text evidence="5">The sequence shown here is derived from an EMBL/GenBank/DDBJ whole genome shotgun (WGS) entry which is preliminary data.</text>
</comment>